<evidence type="ECO:0000313" key="1">
    <source>
        <dbReference type="EMBL" id="MDN4609111.1"/>
    </source>
</evidence>
<proteinExistence type="predicted"/>
<dbReference type="EMBL" id="JAROCC010000020">
    <property type="protein sequence ID" value="MDN4609111.1"/>
    <property type="molecule type" value="Genomic_DNA"/>
</dbReference>
<reference evidence="1" key="1">
    <citation type="submission" date="2023-03" db="EMBL/GenBank/DDBJ databases">
        <title>MT1 and MT2 Draft Genomes of Novel Species.</title>
        <authorList>
            <person name="Venkateswaran K."/>
        </authorList>
    </citation>
    <scope>NUCLEOTIDE SEQUENCE</scope>
    <source>
        <strain evidence="1">F6_3S_P_2</strain>
    </source>
</reference>
<dbReference type="RefSeq" id="WP_301245689.1">
    <property type="nucleotide sequence ID" value="NZ_JAROCC010000020.1"/>
</dbReference>
<name>A0ABT8JVA6_9BACL</name>
<gene>
    <name evidence="1" type="ORF">P5G49_16740</name>
</gene>
<evidence type="ECO:0000313" key="2">
    <source>
        <dbReference type="Proteomes" id="UP001175097"/>
    </source>
</evidence>
<keyword evidence="2" id="KW-1185">Reference proteome</keyword>
<dbReference type="Proteomes" id="UP001175097">
    <property type="component" value="Unassembled WGS sequence"/>
</dbReference>
<sequence length="47" mass="5656">MDREFELNCAMTETVLENFKKLTDDEESLEIVETMLLNLKRLKDRHL</sequence>
<accession>A0ABT8JVA6</accession>
<protein>
    <submittedName>
        <fullName evidence="1">Uncharacterized protein</fullName>
    </submittedName>
</protein>
<comment type="caution">
    <text evidence="1">The sequence shown here is derived from an EMBL/GenBank/DDBJ whole genome shotgun (WGS) entry which is preliminary data.</text>
</comment>
<organism evidence="1 2">
    <name type="scientific">Sporosarcina highlanderae</name>
    <dbReference type="NCBI Taxonomy" id="3035916"/>
    <lineage>
        <taxon>Bacteria</taxon>
        <taxon>Bacillati</taxon>
        <taxon>Bacillota</taxon>
        <taxon>Bacilli</taxon>
        <taxon>Bacillales</taxon>
        <taxon>Caryophanaceae</taxon>
        <taxon>Sporosarcina</taxon>
    </lineage>
</organism>